<comment type="similarity">
    <text evidence="1">Belongs to the UDP-glycosyltransferase family.</text>
</comment>
<dbReference type="Proteomes" id="UP000027120">
    <property type="component" value="Unassembled WGS sequence"/>
</dbReference>
<dbReference type="GO" id="GO:0035251">
    <property type="term" value="F:UDP-glucosyltransferase activity"/>
    <property type="evidence" value="ECO:0000318"/>
    <property type="project" value="GO_Central"/>
</dbReference>
<organism evidence="5 6">
    <name type="scientific">Citrus sinensis</name>
    <name type="common">Sweet orange</name>
    <name type="synonym">Citrus aurantium var. sinensis</name>
    <dbReference type="NCBI Taxonomy" id="2711"/>
    <lineage>
        <taxon>Eukaryota</taxon>
        <taxon>Viridiplantae</taxon>
        <taxon>Streptophyta</taxon>
        <taxon>Embryophyta</taxon>
        <taxon>Tracheophyta</taxon>
        <taxon>Spermatophyta</taxon>
        <taxon>Magnoliopsida</taxon>
        <taxon>eudicotyledons</taxon>
        <taxon>Gunneridae</taxon>
        <taxon>Pentapetalae</taxon>
        <taxon>rosids</taxon>
        <taxon>malvids</taxon>
        <taxon>Sapindales</taxon>
        <taxon>Rutaceae</taxon>
        <taxon>Aurantioideae</taxon>
        <taxon>Citrus</taxon>
    </lineage>
</organism>
<evidence type="ECO:0000256" key="4">
    <source>
        <dbReference type="SAM" id="MobiDB-lite"/>
    </source>
</evidence>
<dbReference type="SUPFAM" id="SSF53756">
    <property type="entry name" value="UDP-Glycosyltransferase/glycogen phosphorylase"/>
    <property type="match status" value="1"/>
</dbReference>
<gene>
    <name evidence="5" type="ORF">CISIN_1g046077mg</name>
</gene>
<feature type="compositionally biased region" description="Pro residues" evidence="4">
    <location>
        <begin position="182"/>
        <end position="191"/>
    </location>
</feature>
<dbReference type="FunFam" id="3.40.50.2000:FF:000060">
    <property type="entry name" value="Glycosyltransferase"/>
    <property type="match status" value="1"/>
</dbReference>
<dbReference type="Pfam" id="PF00201">
    <property type="entry name" value="UDPGT"/>
    <property type="match status" value="1"/>
</dbReference>
<dbReference type="PANTHER" id="PTHR48047">
    <property type="entry name" value="GLYCOSYLTRANSFERASE"/>
    <property type="match status" value="1"/>
</dbReference>
<proteinExistence type="inferred from homology"/>
<keyword evidence="3" id="KW-0808">Transferase</keyword>
<dbReference type="SMR" id="A0A067GMJ9"/>
<dbReference type="EMBL" id="KK784876">
    <property type="protein sequence ID" value="KDO80958.1"/>
    <property type="molecule type" value="Genomic_DNA"/>
</dbReference>
<evidence type="ECO:0000313" key="6">
    <source>
        <dbReference type="Proteomes" id="UP000027120"/>
    </source>
</evidence>
<evidence type="ECO:0000256" key="2">
    <source>
        <dbReference type="ARBA" id="ARBA00022676"/>
    </source>
</evidence>
<dbReference type="CDD" id="cd03784">
    <property type="entry name" value="GT1_Gtf-like"/>
    <property type="match status" value="1"/>
</dbReference>
<dbReference type="Gene3D" id="3.40.50.2000">
    <property type="entry name" value="Glycogen Phosphorylase B"/>
    <property type="match status" value="2"/>
</dbReference>
<keyword evidence="6" id="KW-1185">Reference proteome</keyword>
<accession>A0A067GMJ9</accession>
<reference evidence="5 6" key="1">
    <citation type="submission" date="2014-04" db="EMBL/GenBank/DDBJ databases">
        <authorList>
            <consortium name="International Citrus Genome Consortium"/>
            <person name="Gmitter F."/>
            <person name="Chen C."/>
            <person name="Farmerie W."/>
            <person name="Harkins T."/>
            <person name="Desany B."/>
            <person name="Mohiuddin M."/>
            <person name="Kodira C."/>
            <person name="Borodovsky M."/>
            <person name="Lomsadze A."/>
            <person name="Burns P."/>
            <person name="Jenkins J."/>
            <person name="Prochnik S."/>
            <person name="Shu S."/>
            <person name="Chapman J."/>
            <person name="Pitluck S."/>
            <person name="Schmutz J."/>
            <person name="Rokhsar D."/>
        </authorList>
    </citation>
    <scope>NUCLEOTIDE SEQUENCE</scope>
</reference>
<feature type="region of interest" description="Disordered" evidence="4">
    <location>
        <begin position="56"/>
        <end position="78"/>
    </location>
</feature>
<evidence type="ECO:0000313" key="5">
    <source>
        <dbReference type="EMBL" id="KDO80958.1"/>
    </source>
</evidence>
<dbReference type="PANTHER" id="PTHR48047:SF197">
    <property type="entry name" value="SCOPOLETIN GLUCOSYLTRANSFERASE-LIKE"/>
    <property type="match status" value="1"/>
</dbReference>
<name>A0A067GMJ9_CITSI</name>
<protein>
    <recommendedName>
        <fullName evidence="7">Glycosyltransferase</fullName>
    </recommendedName>
</protein>
<evidence type="ECO:0000256" key="1">
    <source>
        <dbReference type="ARBA" id="ARBA00009995"/>
    </source>
</evidence>
<feature type="region of interest" description="Disordered" evidence="4">
    <location>
        <begin position="169"/>
        <end position="191"/>
    </location>
</feature>
<evidence type="ECO:0008006" key="7">
    <source>
        <dbReference type="Google" id="ProtNLM"/>
    </source>
</evidence>
<dbReference type="InterPro" id="IPR002213">
    <property type="entry name" value="UDP_glucos_trans"/>
</dbReference>
<keyword evidence="2" id="KW-0328">Glycosyltransferase</keyword>
<dbReference type="AlphaFoldDB" id="A0A067GMJ9"/>
<sequence length="456" mass="50626">MEREIFVVTGYWQGHLQPCIELCKNFSSRNYHTTLIIPSILVSAIPPSFTQYPRTRTTQITSSGRPMPPSDPLSQQAAKDLEANLASRSENPDFPAPLCAIVDFQVGWTKAIFWKFNIPVVSLFTFGACAAAMEWAAWKLDATDIKPGETRLIPGLPEEMALTYSDIRRKSSVPSRGGRGGPPKPGDKPPWVPEIEGSIALMFNTCDDLDGLFIKYMADQIGIPAWGVGLLLPEQHWKSTSSLVRHCEITEQKRQSSCSEEEVIQWLDSKPRGSVLYVAFGSEVGPTREEYRELAGALEESPGPFIWVVQPGSEEYMPHDLDNRVSNRGLIIHAWAPQALILNHISTGGFLSHCGWNSTMEAIVHGVPFLAWPIRGDQYFNAKLVVNYIKVGLRVTDDLSETVKKGDIAEGIERLMSDEEMKTRAAILQVKFEQGFPASSVAALNAFSDFISRKVT</sequence>
<evidence type="ECO:0000256" key="3">
    <source>
        <dbReference type="ARBA" id="ARBA00022679"/>
    </source>
</evidence>